<feature type="signal peptide" evidence="1">
    <location>
        <begin position="1"/>
        <end position="24"/>
    </location>
</feature>
<dbReference type="Proteomes" id="UP000576152">
    <property type="component" value="Unassembled WGS sequence"/>
</dbReference>
<feature type="chain" id="PRO_5046894309" description="Outer membrane protein beta-barrel domain-containing protein" evidence="1">
    <location>
        <begin position="25"/>
        <end position="192"/>
    </location>
</feature>
<keyword evidence="3" id="KW-1185">Reference proteome</keyword>
<protein>
    <recommendedName>
        <fullName evidence="4">Outer membrane protein beta-barrel domain-containing protein</fullName>
    </recommendedName>
</protein>
<accession>A0ABR6HMV6</accession>
<dbReference type="RefSeq" id="WP_183471357.1">
    <property type="nucleotide sequence ID" value="NZ_JACIBX010000004.1"/>
</dbReference>
<evidence type="ECO:0008006" key="4">
    <source>
        <dbReference type="Google" id="ProtNLM"/>
    </source>
</evidence>
<evidence type="ECO:0000313" key="2">
    <source>
        <dbReference type="EMBL" id="MBB3711892.1"/>
    </source>
</evidence>
<organism evidence="2 3">
    <name type="scientific">Limimaricola variabilis</name>
    <dbReference type="NCBI Taxonomy" id="1492771"/>
    <lineage>
        <taxon>Bacteria</taxon>
        <taxon>Pseudomonadati</taxon>
        <taxon>Pseudomonadota</taxon>
        <taxon>Alphaproteobacteria</taxon>
        <taxon>Rhodobacterales</taxon>
        <taxon>Paracoccaceae</taxon>
        <taxon>Limimaricola</taxon>
    </lineage>
</organism>
<keyword evidence="1" id="KW-0732">Signal</keyword>
<dbReference type="EMBL" id="JACIBX010000004">
    <property type="protein sequence ID" value="MBB3711892.1"/>
    <property type="molecule type" value="Genomic_DNA"/>
</dbReference>
<gene>
    <name evidence="2" type="ORF">FHS00_001468</name>
</gene>
<evidence type="ECO:0000256" key="1">
    <source>
        <dbReference type="SAM" id="SignalP"/>
    </source>
</evidence>
<name>A0ABR6HMV6_9RHOB</name>
<proteinExistence type="predicted"/>
<reference evidence="2 3" key="1">
    <citation type="submission" date="2020-08" db="EMBL/GenBank/DDBJ databases">
        <title>Genomic Encyclopedia of Type Strains, Phase III (KMG-III): the genomes of soil and plant-associated and newly described type strains.</title>
        <authorList>
            <person name="Whitman W."/>
        </authorList>
    </citation>
    <scope>NUCLEOTIDE SEQUENCE [LARGE SCALE GENOMIC DNA]</scope>
    <source>
        <strain evidence="2 3">CECT 8572</strain>
    </source>
</reference>
<evidence type="ECO:0000313" key="3">
    <source>
        <dbReference type="Proteomes" id="UP000576152"/>
    </source>
</evidence>
<sequence length="192" mass="19939">MRPLFRPLRALAIALCLAPAAARADGEFAQLDFGADDLTTVASFTRGAVSAGAVFSTYEGGEGIGFSITGGRDISLGSQPVTLRFGPTLSAGDGLELGFKAVAESYVATDWGGVFAIGEINSIDTAYFAMLEAGHAASGTGLALVLTGDDTGYEEQSLVLSRSIGLDGDLRLRMGYRLQARELFVGVAINTF</sequence>
<comment type="caution">
    <text evidence="2">The sequence shown here is derived from an EMBL/GenBank/DDBJ whole genome shotgun (WGS) entry which is preliminary data.</text>
</comment>